<sequence length="164" mass="19282">MDNIASFFSEIHGFRYSFDRRQIGHADIVPQIELIKTSEEQIEEEGGIEEIDTKLLKEESNGSRRIFQIIQVNVMQAILNISRVNNPNINNLAYAINYLIRRRQIMRNIINNNNPIIYNPFLNNNNNNINPNINNLDEDVIDLNGHIQFHGQRQRRLGRRDPRF</sequence>
<dbReference type="AlphaFoldDB" id="A0A5J4THR6"/>
<accession>A0A5J4THR6</accession>
<reference evidence="1 2" key="1">
    <citation type="submission" date="2019-03" db="EMBL/GenBank/DDBJ databases">
        <title>Single cell metagenomics reveals metabolic interactions within the superorganism composed of flagellate Streblomastix strix and complex community of Bacteroidetes bacteria on its surface.</title>
        <authorList>
            <person name="Treitli S.C."/>
            <person name="Kolisko M."/>
            <person name="Husnik F."/>
            <person name="Keeling P."/>
            <person name="Hampl V."/>
        </authorList>
    </citation>
    <scope>NUCLEOTIDE SEQUENCE [LARGE SCALE GENOMIC DNA]</scope>
    <source>
        <strain evidence="1">ST1C</strain>
    </source>
</reference>
<organism evidence="1 2">
    <name type="scientific">Streblomastix strix</name>
    <dbReference type="NCBI Taxonomy" id="222440"/>
    <lineage>
        <taxon>Eukaryota</taxon>
        <taxon>Metamonada</taxon>
        <taxon>Preaxostyla</taxon>
        <taxon>Oxymonadida</taxon>
        <taxon>Streblomastigidae</taxon>
        <taxon>Streblomastix</taxon>
    </lineage>
</organism>
<gene>
    <name evidence="1" type="ORF">EZS28_047362</name>
</gene>
<protein>
    <submittedName>
        <fullName evidence="1">Uncharacterized protein</fullName>
    </submittedName>
</protein>
<proteinExistence type="predicted"/>
<evidence type="ECO:0000313" key="1">
    <source>
        <dbReference type="EMBL" id="KAA6357111.1"/>
    </source>
</evidence>
<dbReference type="Proteomes" id="UP000324800">
    <property type="component" value="Unassembled WGS sequence"/>
</dbReference>
<comment type="caution">
    <text evidence="1">The sequence shown here is derived from an EMBL/GenBank/DDBJ whole genome shotgun (WGS) entry which is preliminary data.</text>
</comment>
<name>A0A5J4THR6_9EUKA</name>
<evidence type="ECO:0000313" key="2">
    <source>
        <dbReference type="Proteomes" id="UP000324800"/>
    </source>
</evidence>
<dbReference type="EMBL" id="SNRW01031901">
    <property type="protein sequence ID" value="KAA6357111.1"/>
    <property type="molecule type" value="Genomic_DNA"/>
</dbReference>